<keyword evidence="4" id="KW-1185">Reference proteome</keyword>
<organism evidence="3 4">
    <name type="scientific">Hymenobacter bucti</name>
    <dbReference type="NCBI Taxonomy" id="1844114"/>
    <lineage>
        <taxon>Bacteria</taxon>
        <taxon>Pseudomonadati</taxon>
        <taxon>Bacteroidota</taxon>
        <taxon>Cytophagia</taxon>
        <taxon>Cytophagales</taxon>
        <taxon>Hymenobacteraceae</taxon>
        <taxon>Hymenobacter</taxon>
    </lineage>
</organism>
<evidence type="ECO:0000259" key="1">
    <source>
        <dbReference type="Pfam" id="PF04773"/>
    </source>
</evidence>
<dbReference type="Proteomes" id="UP001597197">
    <property type="component" value="Unassembled WGS sequence"/>
</dbReference>
<feature type="domain" description="Protein FecR C-terminal" evidence="2">
    <location>
        <begin position="270"/>
        <end position="337"/>
    </location>
</feature>
<evidence type="ECO:0000313" key="3">
    <source>
        <dbReference type="EMBL" id="MFD1873327.1"/>
    </source>
</evidence>
<dbReference type="Pfam" id="PF16344">
    <property type="entry name" value="FecR_C"/>
    <property type="match status" value="1"/>
</dbReference>
<evidence type="ECO:0000313" key="4">
    <source>
        <dbReference type="Proteomes" id="UP001597197"/>
    </source>
</evidence>
<dbReference type="Pfam" id="PF04773">
    <property type="entry name" value="FecR"/>
    <property type="match status" value="1"/>
</dbReference>
<dbReference type="InterPro" id="IPR006860">
    <property type="entry name" value="FecR"/>
</dbReference>
<dbReference type="RefSeq" id="WP_382314081.1">
    <property type="nucleotide sequence ID" value="NZ_JBHUFD010000005.1"/>
</dbReference>
<sequence length="349" mass="37983">MLSQTEFDALLQRYQAGHCQPGEQQLVEQWSQQFGPASNLPLADHEQAAAKTAMWRRIAQLTADEPAAISPVVVPFTPPRRSLWRAPALRWAAAAALTLGAGAAWWLPRTPAPVAATSHWVRRTNGTTHAQYLQLADGSRVTLATGSTLRYRSDLAGARREVYLLGQACFKVAKNPDRPFLVYTDKLVTTVLGTTFLVKAYAGEPGLVAVREGRVAVQRRQGAELSATPNRLAAAGVLLLPNQQATYSATTRHLAKALVDKPLLLTPQPLAFRNRPVAEVLTALAKAYGVNIVYDPLKLRDCTITIAFENDSLFEQLDTLCKALDASYKMANNAQIIFERGGGCLAGRT</sequence>
<comment type="caution">
    <text evidence="3">The sequence shown here is derived from an EMBL/GenBank/DDBJ whole genome shotgun (WGS) entry which is preliminary data.</text>
</comment>
<evidence type="ECO:0000259" key="2">
    <source>
        <dbReference type="Pfam" id="PF16344"/>
    </source>
</evidence>
<gene>
    <name evidence="3" type="ORF">ACFSDX_12865</name>
</gene>
<proteinExistence type="predicted"/>
<dbReference type="Gene3D" id="3.55.50.30">
    <property type="match status" value="1"/>
</dbReference>
<dbReference type="PANTHER" id="PTHR30273">
    <property type="entry name" value="PERIPLASMIC SIGNAL SENSOR AND SIGMA FACTOR ACTIVATOR FECR-RELATED"/>
    <property type="match status" value="1"/>
</dbReference>
<dbReference type="InterPro" id="IPR012373">
    <property type="entry name" value="Ferrdict_sens_TM"/>
</dbReference>
<dbReference type="PIRSF" id="PIRSF018266">
    <property type="entry name" value="FecR"/>
    <property type="match status" value="1"/>
</dbReference>
<feature type="domain" description="FecR protein" evidence="1">
    <location>
        <begin position="128"/>
        <end position="215"/>
    </location>
</feature>
<dbReference type="EMBL" id="JBHUFD010000005">
    <property type="protein sequence ID" value="MFD1873327.1"/>
    <property type="molecule type" value="Genomic_DNA"/>
</dbReference>
<accession>A0ABW4QV59</accession>
<reference evidence="4" key="1">
    <citation type="journal article" date="2019" name="Int. J. Syst. Evol. Microbiol.">
        <title>The Global Catalogue of Microorganisms (GCM) 10K type strain sequencing project: providing services to taxonomists for standard genome sequencing and annotation.</title>
        <authorList>
            <consortium name="The Broad Institute Genomics Platform"/>
            <consortium name="The Broad Institute Genome Sequencing Center for Infectious Disease"/>
            <person name="Wu L."/>
            <person name="Ma J."/>
        </authorList>
    </citation>
    <scope>NUCLEOTIDE SEQUENCE [LARGE SCALE GENOMIC DNA]</scope>
    <source>
        <strain evidence="4">CGMCC 1.15795</strain>
    </source>
</reference>
<dbReference type="InterPro" id="IPR032508">
    <property type="entry name" value="FecR_C"/>
</dbReference>
<name>A0ABW4QV59_9BACT</name>
<dbReference type="PANTHER" id="PTHR30273:SF2">
    <property type="entry name" value="PROTEIN FECR"/>
    <property type="match status" value="1"/>
</dbReference>
<dbReference type="Gene3D" id="2.60.120.1440">
    <property type="match status" value="1"/>
</dbReference>
<protein>
    <submittedName>
        <fullName evidence="3">FecR family protein</fullName>
    </submittedName>
</protein>